<accession>A0A1H4ZSS6</accession>
<evidence type="ECO:0000256" key="1">
    <source>
        <dbReference type="SAM" id="MobiDB-lite"/>
    </source>
</evidence>
<sequence>MSDTDAAAAWADKRGFLPEVPFGEVRSTALPANGPRQSGYYLLRFDNDTYYVGESVDLRSRMGGHAAKWGSEITSVRLLPETASKQELKKYERFLTHELESNNIRLRNVLNASTTAGRDALDELLSDEEQARWILNPAEYNGADQTPLKAIPQQEDRYSTTAQRYTEAPHSTAVTEVLRSYLESCVPAPRATEFQYWGVSAGTYAGTHSPRRFCVNVGKMETFVVHEDKRFPGELFGFVNVRESVLFPNTRAKWGLRRRHPKVGIRTVQYDDAGSDLVRLDIRGLTELTRLLEDPQVTAAAARLVLDVMRKHFCVYTRYHCPQVVQLVYPEYPRPATPAASDTPSVHTLPERPHELSTNDEAEIAQESASHTEDDDIALLDDDECYWIVGCGSKRSGRNQVKDFLASGEWRMDPDPRYEPKVVDMRVGERIIVRTRKNVTDDVPFDRRDNSVSVMDFSLRGVIAGNPGDGCSVTVEWEDTAPLPQRYYLYTSQDTVWPVARNLRPEWDDLIAFAFDDQDQDIDYFRNLPFWAPRFGDR</sequence>
<name>A0A1H4ZSS6_9NOCA</name>
<dbReference type="CDD" id="cd00719">
    <property type="entry name" value="GIY-YIG_SF"/>
    <property type="match status" value="1"/>
</dbReference>
<evidence type="ECO:0008006" key="4">
    <source>
        <dbReference type="Google" id="ProtNLM"/>
    </source>
</evidence>
<proteinExistence type="predicted"/>
<dbReference type="OrthoDB" id="138787at2"/>
<dbReference type="InterPro" id="IPR035901">
    <property type="entry name" value="GIY-YIG_endonuc_sf"/>
</dbReference>
<reference evidence="3" key="1">
    <citation type="submission" date="2016-10" db="EMBL/GenBank/DDBJ databases">
        <authorList>
            <person name="Varghese N."/>
            <person name="Submissions S."/>
        </authorList>
    </citation>
    <scope>NUCLEOTIDE SEQUENCE [LARGE SCALE GENOMIC DNA]</scope>
    <source>
        <strain evidence="3">DSM 44498</strain>
    </source>
</reference>
<gene>
    <name evidence="2" type="ORF">SAMN04490239_7822</name>
</gene>
<dbReference type="Proteomes" id="UP000183561">
    <property type="component" value="Unassembled WGS sequence"/>
</dbReference>
<keyword evidence="3" id="KW-1185">Reference proteome</keyword>
<dbReference type="AlphaFoldDB" id="A0A1H4ZSS6"/>
<organism evidence="2 3">
    <name type="scientific">Rhodococcus koreensis</name>
    <dbReference type="NCBI Taxonomy" id="99653"/>
    <lineage>
        <taxon>Bacteria</taxon>
        <taxon>Bacillati</taxon>
        <taxon>Actinomycetota</taxon>
        <taxon>Actinomycetes</taxon>
        <taxon>Mycobacteriales</taxon>
        <taxon>Nocardiaceae</taxon>
        <taxon>Rhodococcus</taxon>
    </lineage>
</organism>
<protein>
    <recommendedName>
        <fullName evidence="4">GIY-YIG domain-containing protein</fullName>
    </recommendedName>
</protein>
<dbReference type="RefSeq" id="WP_072944246.1">
    <property type="nucleotide sequence ID" value="NZ_FNSV01000005.1"/>
</dbReference>
<evidence type="ECO:0000313" key="3">
    <source>
        <dbReference type="Proteomes" id="UP000183561"/>
    </source>
</evidence>
<evidence type="ECO:0000313" key="2">
    <source>
        <dbReference type="EMBL" id="SED32738.1"/>
    </source>
</evidence>
<feature type="region of interest" description="Disordered" evidence="1">
    <location>
        <begin position="336"/>
        <end position="373"/>
    </location>
</feature>
<dbReference type="SUPFAM" id="SSF82771">
    <property type="entry name" value="GIY-YIG endonuclease"/>
    <property type="match status" value="1"/>
</dbReference>
<dbReference type="EMBL" id="FNSV01000005">
    <property type="protein sequence ID" value="SED32738.1"/>
    <property type="molecule type" value="Genomic_DNA"/>
</dbReference>